<name>A0A2A6BVJ1_PRIPA</name>
<reference evidence="4" key="1">
    <citation type="journal article" date="2008" name="Nat. Genet.">
        <title>The Pristionchus pacificus genome provides a unique perspective on nematode lifestyle and parasitism.</title>
        <authorList>
            <person name="Dieterich C."/>
            <person name="Clifton S.W."/>
            <person name="Schuster L.N."/>
            <person name="Chinwalla A."/>
            <person name="Delehaunty K."/>
            <person name="Dinkelacker I."/>
            <person name="Fulton L."/>
            <person name="Fulton R."/>
            <person name="Godfrey J."/>
            <person name="Minx P."/>
            <person name="Mitreva M."/>
            <person name="Roeseler W."/>
            <person name="Tian H."/>
            <person name="Witte H."/>
            <person name="Yang S.P."/>
            <person name="Wilson R.K."/>
            <person name="Sommer R.J."/>
        </authorList>
    </citation>
    <scope>NUCLEOTIDE SEQUENCE [LARGE SCALE GENOMIC DNA]</scope>
    <source>
        <strain evidence="4">PS312</strain>
    </source>
</reference>
<feature type="compositionally biased region" description="Polar residues" evidence="1">
    <location>
        <begin position="13"/>
        <end position="25"/>
    </location>
</feature>
<feature type="transmembrane region" description="Helical" evidence="2">
    <location>
        <begin position="260"/>
        <end position="278"/>
    </location>
</feature>
<feature type="transmembrane region" description="Helical" evidence="2">
    <location>
        <begin position="173"/>
        <end position="194"/>
    </location>
</feature>
<evidence type="ECO:0000313" key="4">
    <source>
        <dbReference type="Proteomes" id="UP000005239"/>
    </source>
</evidence>
<dbReference type="InterPro" id="IPR019422">
    <property type="entry name" value="7TM_GPCR_serpentine_rcpt_Srh"/>
</dbReference>
<reference evidence="3" key="2">
    <citation type="submission" date="2022-06" db="UniProtKB">
        <authorList>
            <consortium name="EnsemblMetazoa"/>
        </authorList>
    </citation>
    <scope>IDENTIFICATION</scope>
    <source>
        <strain evidence="3">PS312</strain>
    </source>
</reference>
<feature type="transmembrane region" description="Helical" evidence="2">
    <location>
        <begin position="474"/>
        <end position="496"/>
    </location>
</feature>
<dbReference type="EnsemblMetazoa" id="PPA42739.1">
    <property type="protein sequence ID" value="PPA42739.1"/>
    <property type="gene ID" value="WBGene00281108"/>
</dbReference>
<keyword evidence="2" id="KW-0472">Membrane</keyword>
<dbReference type="PANTHER" id="PTHR45830:SF15">
    <property type="entry name" value="SERPENTINE RECEPTOR, CLASS I"/>
    <property type="match status" value="1"/>
</dbReference>
<keyword evidence="2" id="KW-1133">Transmembrane helix</keyword>
<protein>
    <submittedName>
        <fullName evidence="3">G protein-coupled receptor</fullName>
    </submittedName>
</protein>
<feature type="transmembrane region" description="Helical" evidence="2">
    <location>
        <begin position="234"/>
        <end position="254"/>
    </location>
</feature>
<organism evidence="3 4">
    <name type="scientific">Pristionchus pacificus</name>
    <name type="common">Parasitic nematode worm</name>
    <dbReference type="NCBI Taxonomy" id="54126"/>
    <lineage>
        <taxon>Eukaryota</taxon>
        <taxon>Metazoa</taxon>
        <taxon>Ecdysozoa</taxon>
        <taxon>Nematoda</taxon>
        <taxon>Chromadorea</taxon>
        <taxon>Rhabditida</taxon>
        <taxon>Rhabditina</taxon>
        <taxon>Diplogasteromorpha</taxon>
        <taxon>Diplogasteroidea</taxon>
        <taxon>Neodiplogasteridae</taxon>
        <taxon>Pristionchus</taxon>
    </lineage>
</organism>
<dbReference type="PANTHER" id="PTHR45830">
    <property type="entry name" value="SERPENTINE RECEPTOR, CLASS I"/>
    <property type="match status" value="1"/>
</dbReference>
<accession>A0A8R1YYS6</accession>
<keyword evidence="4" id="KW-1185">Reference proteome</keyword>
<dbReference type="Proteomes" id="UP000005239">
    <property type="component" value="Unassembled WGS sequence"/>
</dbReference>
<gene>
    <name evidence="3" type="primary">WBGene00281108</name>
</gene>
<feature type="region of interest" description="Disordered" evidence="1">
    <location>
        <begin position="10"/>
        <end position="35"/>
    </location>
</feature>
<dbReference type="Pfam" id="PF10318">
    <property type="entry name" value="7TM_GPCR_Srh"/>
    <property type="match status" value="1"/>
</dbReference>
<feature type="transmembrane region" description="Helical" evidence="2">
    <location>
        <begin position="206"/>
        <end position="227"/>
    </location>
</feature>
<evidence type="ECO:0000313" key="3">
    <source>
        <dbReference type="EnsemblMetazoa" id="PPA42739.1"/>
    </source>
</evidence>
<evidence type="ECO:0000256" key="1">
    <source>
        <dbReference type="SAM" id="MobiDB-lite"/>
    </source>
</evidence>
<evidence type="ECO:0000256" key="2">
    <source>
        <dbReference type="SAM" id="Phobius"/>
    </source>
</evidence>
<keyword evidence="2" id="KW-0812">Transmembrane</keyword>
<sequence>VQGLVTYRRACPTASSSRQSSTAHGTKTLHYHRHHSGATKSLVLRENIGHSQFAKNLGGSNYELRGSTLDVVNDDMDKFGWKVVSMQRSDMVSSPTPTVRLAAARARARECRSCGTRGHWARSTNDIANLKLKCIFAKLRGVLGKKSVLEIAHNLVMAELSDISPVVENLQIIFFYVIGTISLVVECTTLFIIVTKGCALTPEFRYLTIFQQIACMFSTSFMTLLYIPFFYPRLGIFFLFASVYANIPFTRPIILTIKVIQVFLTATKFAAFGMMIIARHQMLLMDSSYLKVRPLVKYVWGPYYVQTWTPPKSCNSGMFVAILCMLQGVTVCSVFSAIVSDRAKQIYSLRWVSKLDSFRNKNLSNFLQHPQIKWNDRGLNWFLFDDQLDIAFYSNISIIPALFVLIVLPFSHMFRIVSQAQKRIESISHNKVMHIQQARTIIIQCFVLLGFFLFPFIAPALSTMRNNVYAHTQTLIVISEMVFVCSTLCNSIVIVARNRVYRAAVMEMAGQMPFLIRKQTSRADLQTDSSTRA</sequence>
<feature type="transmembrane region" description="Helical" evidence="2">
    <location>
        <begin position="390"/>
        <end position="414"/>
    </location>
</feature>
<feature type="transmembrane region" description="Helical" evidence="2">
    <location>
        <begin position="441"/>
        <end position="462"/>
    </location>
</feature>
<dbReference type="AlphaFoldDB" id="A0A2A6BVJ1"/>
<accession>A0A2A6BVJ1</accession>
<feature type="transmembrane region" description="Helical" evidence="2">
    <location>
        <begin position="318"/>
        <end position="339"/>
    </location>
</feature>
<proteinExistence type="predicted"/>